<dbReference type="InterPro" id="IPR011234">
    <property type="entry name" value="Fumarylacetoacetase-like_C"/>
</dbReference>
<reference evidence="4 5" key="1">
    <citation type="journal article" name="Sci. Rep.">
        <title>Telomere-to-telomere assembled and centromere annotated genomes of the two main subspecies of the button mushroom Agaricus bisporus reveal especially polymorphic chromosome ends.</title>
        <authorList>
            <person name="Sonnenberg A.S.M."/>
            <person name="Sedaghat-Telgerd N."/>
            <person name="Lavrijssen B."/>
            <person name="Ohm R.A."/>
            <person name="Hendrickx P.M."/>
            <person name="Scholtmeijer K."/>
            <person name="Baars J.J.P."/>
            <person name="van Peer A."/>
        </authorList>
    </citation>
    <scope>NUCLEOTIDE SEQUENCE [LARGE SCALE GENOMIC DNA]</scope>
    <source>
        <strain evidence="4 5">H119_p4</strain>
    </source>
</reference>
<comment type="similarity">
    <text evidence="1">Belongs to the FAH family.</text>
</comment>
<accession>A0A8H7KIK1</accession>
<comment type="caution">
    <text evidence="4">The sequence shown here is derived from an EMBL/GenBank/DDBJ whole genome shotgun (WGS) entry which is preliminary data.</text>
</comment>
<dbReference type="Proteomes" id="UP000629468">
    <property type="component" value="Unassembled WGS sequence"/>
</dbReference>
<evidence type="ECO:0000256" key="2">
    <source>
        <dbReference type="ARBA" id="ARBA00022723"/>
    </source>
</evidence>
<dbReference type="FunFam" id="3.90.850.10:FF:000003">
    <property type="entry name" value="Fumarylacetoacetate hydrolase domain-containing 1"/>
    <property type="match status" value="1"/>
</dbReference>
<keyword evidence="2" id="KW-0479">Metal-binding</keyword>
<organism evidence="4 5">
    <name type="scientific">Agaricus bisporus var. burnettii</name>
    <dbReference type="NCBI Taxonomy" id="192524"/>
    <lineage>
        <taxon>Eukaryota</taxon>
        <taxon>Fungi</taxon>
        <taxon>Dikarya</taxon>
        <taxon>Basidiomycota</taxon>
        <taxon>Agaricomycotina</taxon>
        <taxon>Agaricomycetes</taxon>
        <taxon>Agaricomycetidae</taxon>
        <taxon>Agaricales</taxon>
        <taxon>Agaricineae</taxon>
        <taxon>Agaricaceae</taxon>
        <taxon>Agaricus</taxon>
    </lineage>
</organism>
<dbReference type="PANTHER" id="PTHR11820:SF7">
    <property type="entry name" value="ACYLPYRUVASE FAHD1, MITOCHONDRIAL"/>
    <property type="match status" value="1"/>
</dbReference>
<gene>
    <name evidence="4" type="ORF">Agabi119p4_2792</name>
</gene>
<dbReference type="Gene3D" id="3.90.850.10">
    <property type="entry name" value="Fumarylacetoacetase-like, C-terminal domain"/>
    <property type="match status" value="1"/>
</dbReference>
<dbReference type="PANTHER" id="PTHR11820">
    <property type="entry name" value="ACYLPYRUVASE"/>
    <property type="match status" value="1"/>
</dbReference>
<dbReference type="GO" id="GO:0019752">
    <property type="term" value="P:carboxylic acid metabolic process"/>
    <property type="evidence" value="ECO:0007669"/>
    <property type="project" value="UniProtKB-ARBA"/>
</dbReference>
<evidence type="ECO:0000313" key="5">
    <source>
        <dbReference type="Proteomes" id="UP000629468"/>
    </source>
</evidence>
<protein>
    <recommendedName>
        <fullName evidence="3">Fumarylacetoacetase-like C-terminal domain-containing protein</fullName>
    </recommendedName>
</protein>
<feature type="domain" description="Fumarylacetoacetase-like C-terminal" evidence="3">
    <location>
        <begin position="45"/>
        <end position="234"/>
    </location>
</feature>
<dbReference type="GO" id="GO:0046872">
    <property type="term" value="F:metal ion binding"/>
    <property type="evidence" value="ECO:0007669"/>
    <property type="project" value="UniProtKB-KW"/>
</dbReference>
<dbReference type="GO" id="GO:0018773">
    <property type="term" value="F:acetylpyruvate hydrolase activity"/>
    <property type="evidence" value="ECO:0007669"/>
    <property type="project" value="TreeGrafter"/>
</dbReference>
<evidence type="ECO:0000256" key="1">
    <source>
        <dbReference type="ARBA" id="ARBA00010211"/>
    </source>
</evidence>
<evidence type="ECO:0000259" key="3">
    <source>
        <dbReference type="Pfam" id="PF01557"/>
    </source>
</evidence>
<dbReference type="InterPro" id="IPR036663">
    <property type="entry name" value="Fumarylacetoacetase_C_sf"/>
</dbReference>
<name>A0A8H7KIK1_AGABI</name>
<dbReference type="Pfam" id="PF01557">
    <property type="entry name" value="FAA_hydrolase"/>
    <property type="match status" value="1"/>
</dbReference>
<proteinExistence type="inferred from homology"/>
<dbReference type="SUPFAM" id="SSF56529">
    <property type="entry name" value="FAH"/>
    <property type="match status" value="1"/>
</dbReference>
<dbReference type="GO" id="GO:0005739">
    <property type="term" value="C:mitochondrion"/>
    <property type="evidence" value="ECO:0007669"/>
    <property type="project" value="TreeGrafter"/>
</dbReference>
<dbReference type="AlphaFoldDB" id="A0A8H7KIK1"/>
<sequence>MIYFLLVAAASARRAFPESLVTPRRQVVLKSQVPMASNFIRTGKKIVAIGRNYVAHAKELGNKPPKEPFFFLKPTSSFLPSAGMVEIPRGIVAHHEVELGIVIGKTARDIPASQANAFIAGYTLAVDMTARNLQDKVRKAGLPWSAAKGFDTFTPVGGWIPKENITDPHNLRLSLAINGFTKQDGSTGDMIFKIPQLIEHVSSIMTLEEGDLLLTGTPSGVGPVVSGDHVTCALRDASGKELMKLEFDAVQREKGYHFVPDL</sequence>
<evidence type="ECO:0000313" key="4">
    <source>
        <dbReference type="EMBL" id="KAF7778447.1"/>
    </source>
</evidence>
<dbReference type="EMBL" id="JABXXO010000004">
    <property type="protein sequence ID" value="KAF7778447.1"/>
    <property type="molecule type" value="Genomic_DNA"/>
</dbReference>